<reference evidence="1" key="1">
    <citation type="submission" date="2023-03" db="EMBL/GenBank/DDBJ databases">
        <title>Massive genome expansion in bonnet fungi (Mycena s.s.) driven by repeated elements and novel gene families across ecological guilds.</title>
        <authorList>
            <consortium name="Lawrence Berkeley National Laboratory"/>
            <person name="Harder C.B."/>
            <person name="Miyauchi S."/>
            <person name="Viragh M."/>
            <person name="Kuo A."/>
            <person name="Thoen E."/>
            <person name="Andreopoulos B."/>
            <person name="Lu D."/>
            <person name="Skrede I."/>
            <person name="Drula E."/>
            <person name="Henrissat B."/>
            <person name="Morin E."/>
            <person name="Kohler A."/>
            <person name="Barry K."/>
            <person name="LaButti K."/>
            <person name="Morin E."/>
            <person name="Salamov A."/>
            <person name="Lipzen A."/>
            <person name="Mereny Z."/>
            <person name="Hegedus B."/>
            <person name="Baldrian P."/>
            <person name="Stursova M."/>
            <person name="Weitz H."/>
            <person name="Taylor A."/>
            <person name="Grigoriev I.V."/>
            <person name="Nagy L.G."/>
            <person name="Martin F."/>
            <person name="Kauserud H."/>
        </authorList>
    </citation>
    <scope>NUCLEOTIDE SEQUENCE</scope>
    <source>
        <strain evidence="1">CBHHK200</strain>
    </source>
</reference>
<organism evidence="1 2">
    <name type="scientific">Mycena alexandri</name>
    <dbReference type="NCBI Taxonomy" id="1745969"/>
    <lineage>
        <taxon>Eukaryota</taxon>
        <taxon>Fungi</taxon>
        <taxon>Dikarya</taxon>
        <taxon>Basidiomycota</taxon>
        <taxon>Agaricomycotina</taxon>
        <taxon>Agaricomycetes</taxon>
        <taxon>Agaricomycetidae</taxon>
        <taxon>Agaricales</taxon>
        <taxon>Marasmiineae</taxon>
        <taxon>Mycenaceae</taxon>
        <taxon>Mycena</taxon>
    </lineage>
</organism>
<gene>
    <name evidence="1" type="ORF">C8F04DRAFT_1190477</name>
</gene>
<evidence type="ECO:0000313" key="2">
    <source>
        <dbReference type="Proteomes" id="UP001218188"/>
    </source>
</evidence>
<proteinExistence type="predicted"/>
<dbReference type="AlphaFoldDB" id="A0AAD6SF00"/>
<comment type="caution">
    <text evidence="1">The sequence shown here is derived from an EMBL/GenBank/DDBJ whole genome shotgun (WGS) entry which is preliminary data.</text>
</comment>
<protein>
    <submittedName>
        <fullName evidence="1">Uncharacterized protein</fullName>
    </submittedName>
</protein>
<keyword evidence="2" id="KW-1185">Reference proteome</keyword>
<sequence>MTALRDSATSLDPATMLQSFYCGWKILYGHGGNDAGKNFTILSIPAVIILPRINMRRHDGPGERVAGRGIGLTGPAVELPGLVLILSDMDARERSICGYGGDSQNHDVDMWGAVNGS</sequence>
<dbReference type="Proteomes" id="UP001218188">
    <property type="component" value="Unassembled WGS sequence"/>
</dbReference>
<accession>A0AAD6SF00</accession>
<evidence type="ECO:0000313" key="1">
    <source>
        <dbReference type="EMBL" id="KAJ7026414.1"/>
    </source>
</evidence>
<dbReference type="EMBL" id="JARJCM010000138">
    <property type="protein sequence ID" value="KAJ7026414.1"/>
    <property type="molecule type" value="Genomic_DNA"/>
</dbReference>
<name>A0AAD6SF00_9AGAR</name>